<dbReference type="KEGG" id="ebt:EBL_c00530"/>
<gene>
    <name evidence="1" type="ordered locus">EBL_c00530</name>
</gene>
<evidence type="ECO:0000313" key="2">
    <source>
        <dbReference type="Proteomes" id="UP000001955"/>
    </source>
</evidence>
<name>I2B3T6_SHIBC</name>
<evidence type="ECO:0000313" key="1">
    <source>
        <dbReference type="EMBL" id="AFJ45190.1"/>
    </source>
</evidence>
<protein>
    <submittedName>
        <fullName evidence="1">Uncharacterized protein</fullName>
    </submittedName>
</protein>
<dbReference type="HOGENOM" id="CLU_881761_0_0_6"/>
<dbReference type="AlphaFoldDB" id="I2B3T6"/>
<organism evidence="1 2">
    <name type="scientific">Shimwellia blattae (strain ATCC 29907 / DSM 4481 / JCM 1650 / NBRC 105725 / CDC 9005-74)</name>
    <name type="common">Escherichia blattae</name>
    <dbReference type="NCBI Taxonomy" id="630626"/>
    <lineage>
        <taxon>Bacteria</taxon>
        <taxon>Pseudomonadati</taxon>
        <taxon>Pseudomonadota</taxon>
        <taxon>Gammaproteobacteria</taxon>
        <taxon>Enterobacterales</taxon>
        <taxon>Enterobacteriaceae</taxon>
        <taxon>Shimwellia</taxon>
    </lineage>
</organism>
<dbReference type="eggNOG" id="ENOG5033XW2">
    <property type="taxonomic scope" value="Bacteria"/>
</dbReference>
<dbReference type="EMBL" id="CP001560">
    <property type="protein sequence ID" value="AFJ45190.1"/>
    <property type="molecule type" value="Genomic_DNA"/>
</dbReference>
<accession>K6VZI5</accession>
<dbReference type="OrthoDB" id="5854814at2"/>
<accession>I2B3T6</accession>
<sequence>MDAALVEQIYQSMTQMNDAVLYKAPSVASWTLHGNVIQGIPSGDAAPDYWRNAIINSANPAAQKYVSGDWKAIAFWFVAYPAATSTATLNGTRIAVSDVALWALFSDPAAPRDIAKAQWKQIRVTTRPSWAANYDFNLVDYIADTPNLSTDDTANIYQLDAEMHPIHGGTDIVCIAADCASPRILGTFVQLKAWLPESSPGNKVLISVGADYYPDKSVRAGDLTGAGYLPGAYGSRYQTITTTPRYIYAANVTDPDARDSRGNLFYDPNTPYSRNGGKTWLTREELQLNPPPVQAQK</sequence>
<keyword evidence="2" id="KW-1185">Reference proteome</keyword>
<reference evidence="1 2" key="1">
    <citation type="journal article" date="2012" name="J. Bacteriol.">
        <title>Complete genome sequence of the B12-producing Shimwellia blattae strain DSM 4481, isolated from a cockroach.</title>
        <authorList>
            <person name="Brzuszkiewicz E."/>
            <person name="Waschkowitz T."/>
            <person name="Wiezer A."/>
            <person name="Daniel R."/>
        </authorList>
    </citation>
    <scope>NUCLEOTIDE SEQUENCE [LARGE SCALE GENOMIC DNA]</scope>
    <source>
        <strain evidence="2">ATCC 29907 / DSM 4481 / JCM 1650 / NBRC 105725 / CDC 9005-74</strain>
    </source>
</reference>
<dbReference type="STRING" id="630626.EBL_c00530"/>
<dbReference type="PATRIC" id="fig|630626.3.peg.55"/>
<dbReference type="Proteomes" id="UP000001955">
    <property type="component" value="Chromosome"/>
</dbReference>
<proteinExistence type="predicted"/>
<dbReference type="RefSeq" id="WP_002440779.1">
    <property type="nucleotide sequence ID" value="NC_017910.1"/>
</dbReference>